<dbReference type="GO" id="GO:0003676">
    <property type="term" value="F:nucleic acid binding"/>
    <property type="evidence" value="ECO:0007669"/>
    <property type="project" value="InterPro"/>
</dbReference>
<dbReference type="PANTHER" id="PTHR33116">
    <property type="entry name" value="REVERSE TRANSCRIPTASE ZINC-BINDING DOMAIN-CONTAINING PROTEIN-RELATED-RELATED"/>
    <property type="match status" value="1"/>
</dbReference>
<dbReference type="InterPro" id="IPR005135">
    <property type="entry name" value="Endo/exonuclease/phosphatase"/>
</dbReference>
<dbReference type="EMBL" id="OIVN01000706">
    <property type="protein sequence ID" value="SPC84383.1"/>
    <property type="molecule type" value="Genomic_DNA"/>
</dbReference>
<feature type="compositionally biased region" description="Basic and acidic residues" evidence="2">
    <location>
        <begin position="7"/>
        <end position="17"/>
    </location>
</feature>
<dbReference type="Gene3D" id="3.30.420.10">
    <property type="entry name" value="Ribonuclease H-like superfamily/Ribonuclease H"/>
    <property type="match status" value="1"/>
</dbReference>
<evidence type="ECO:0008006" key="7">
    <source>
        <dbReference type="Google" id="ProtNLM"/>
    </source>
</evidence>
<dbReference type="GO" id="GO:0004523">
    <property type="term" value="F:RNA-DNA hybrid ribonuclease activity"/>
    <property type="evidence" value="ECO:0007669"/>
    <property type="project" value="InterPro"/>
</dbReference>
<reference evidence="6" key="1">
    <citation type="submission" date="2018-02" db="EMBL/GenBank/DDBJ databases">
        <authorList>
            <person name="Cohen D.B."/>
            <person name="Kent A.D."/>
        </authorList>
    </citation>
    <scope>NUCLEOTIDE SEQUENCE</scope>
</reference>
<gene>
    <name evidence="6" type="ORF">FSB_LOCUS12265</name>
</gene>
<evidence type="ECO:0000259" key="3">
    <source>
        <dbReference type="PROSITE" id="PS50158"/>
    </source>
</evidence>
<evidence type="ECO:0000259" key="5">
    <source>
        <dbReference type="PROSITE" id="PS50879"/>
    </source>
</evidence>
<dbReference type="InterPro" id="IPR036691">
    <property type="entry name" value="Endo/exonu/phosph_ase_sf"/>
</dbReference>
<dbReference type="PROSITE" id="PS50878">
    <property type="entry name" value="RT_POL"/>
    <property type="match status" value="1"/>
</dbReference>
<dbReference type="InterPro" id="IPR044730">
    <property type="entry name" value="RNase_H-like_dom_plant"/>
</dbReference>
<name>A0A2N9FB21_FAGSY</name>
<dbReference type="CDD" id="cd01650">
    <property type="entry name" value="RT_nLTR_like"/>
    <property type="match status" value="1"/>
</dbReference>
<dbReference type="Pfam" id="PF00078">
    <property type="entry name" value="RVT_1"/>
    <property type="match status" value="1"/>
</dbReference>
<feature type="domain" description="RNase H type-1" evidence="5">
    <location>
        <begin position="1756"/>
        <end position="1886"/>
    </location>
</feature>
<dbReference type="InterPro" id="IPR026960">
    <property type="entry name" value="RVT-Znf"/>
</dbReference>
<evidence type="ECO:0000256" key="2">
    <source>
        <dbReference type="SAM" id="MobiDB-lite"/>
    </source>
</evidence>
<protein>
    <recommendedName>
        <fullName evidence="7">Reverse transcriptase</fullName>
    </recommendedName>
</protein>
<dbReference type="InterPro" id="IPR002156">
    <property type="entry name" value="RNaseH_domain"/>
</dbReference>
<keyword evidence="1" id="KW-0862">Zinc</keyword>
<feature type="domain" description="Reverse transcriptase" evidence="4">
    <location>
        <begin position="1063"/>
        <end position="1314"/>
    </location>
</feature>
<feature type="domain" description="CCHC-type" evidence="3">
    <location>
        <begin position="262"/>
        <end position="276"/>
    </location>
</feature>
<dbReference type="SUPFAM" id="SSF56672">
    <property type="entry name" value="DNA/RNA polymerases"/>
    <property type="match status" value="1"/>
</dbReference>
<dbReference type="PROSITE" id="PS50879">
    <property type="entry name" value="RNASE_H_1"/>
    <property type="match status" value="1"/>
</dbReference>
<dbReference type="InterPro" id="IPR000477">
    <property type="entry name" value="RT_dom"/>
</dbReference>
<feature type="region of interest" description="Disordered" evidence="2">
    <location>
        <begin position="280"/>
        <end position="320"/>
    </location>
</feature>
<dbReference type="InterPro" id="IPR001878">
    <property type="entry name" value="Znf_CCHC"/>
</dbReference>
<dbReference type="Gene3D" id="3.60.10.10">
    <property type="entry name" value="Endonuclease/exonuclease/phosphatase"/>
    <property type="match status" value="1"/>
</dbReference>
<dbReference type="InterPro" id="IPR043502">
    <property type="entry name" value="DNA/RNA_pol_sf"/>
</dbReference>
<dbReference type="PANTHER" id="PTHR33116:SF70">
    <property type="entry name" value="NON-LTR RETROELEMENT REVERSE TRANSCRIPTASE-LIKE PROTEIN"/>
    <property type="match status" value="1"/>
</dbReference>
<dbReference type="CDD" id="cd06222">
    <property type="entry name" value="RNase_H_like"/>
    <property type="match status" value="1"/>
</dbReference>
<dbReference type="SUPFAM" id="SSF53098">
    <property type="entry name" value="Ribonuclease H-like"/>
    <property type="match status" value="1"/>
</dbReference>
<dbReference type="SUPFAM" id="SSF56219">
    <property type="entry name" value="DNase I-like"/>
    <property type="match status" value="1"/>
</dbReference>
<dbReference type="InterPro" id="IPR025558">
    <property type="entry name" value="DUF4283"/>
</dbReference>
<keyword evidence="1" id="KW-0479">Metal-binding</keyword>
<dbReference type="InterPro" id="IPR012337">
    <property type="entry name" value="RNaseH-like_sf"/>
</dbReference>
<dbReference type="PROSITE" id="PS50158">
    <property type="entry name" value="ZF_CCHC"/>
    <property type="match status" value="1"/>
</dbReference>
<evidence type="ECO:0000256" key="1">
    <source>
        <dbReference type="PROSITE-ProRule" id="PRU00047"/>
    </source>
</evidence>
<proteinExistence type="predicted"/>
<dbReference type="Pfam" id="PF14111">
    <property type="entry name" value="DUF4283"/>
    <property type="match status" value="1"/>
</dbReference>
<evidence type="ECO:0000313" key="6">
    <source>
        <dbReference type="EMBL" id="SPC84383.1"/>
    </source>
</evidence>
<dbReference type="Pfam" id="PF03372">
    <property type="entry name" value="Exo_endo_phos"/>
    <property type="match status" value="1"/>
</dbReference>
<accession>A0A2N9FB21</accession>
<organism evidence="6">
    <name type="scientific">Fagus sylvatica</name>
    <name type="common">Beechnut</name>
    <dbReference type="NCBI Taxonomy" id="28930"/>
    <lineage>
        <taxon>Eukaryota</taxon>
        <taxon>Viridiplantae</taxon>
        <taxon>Streptophyta</taxon>
        <taxon>Embryophyta</taxon>
        <taxon>Tracheophyta</taxon>
        <taxon>Spermatophyta</taxon>
        <taxon>Magnoliopsida</taxon>
        <taxon>eudicotyledons</taxon>
        <taxon>Gunneridae</taxon>
        <taxon>Pentapetalae</taxon>
        <taxon>rosids</taxon>
        <taxon>fabids</taxon>
        <taxon>Fagales</taxon>
        <taxon>Fagaceae</taxon>
        <taxon>Fagus</taxon>
    </lineage>
</organism>
<evidence type="ECO:0000259" key="4">
    <source>
        <dbReference type="PROSITE" id="PS50878"/>
    </source>
</evidence>
<keyword evidence="1" id="KW-0863">Zinc-finger</keyword>
<dbReference type="GO" id="GO:0008270">
    <property type="term" value="F:zinc ion binding"/>
    <property type="evidence" value="ECO:0007669"/>
    <property type="project" value="UniProtKB-KW"/>
</dbReference>
<dbReference type="Pfam" id="PF13966">
    <property type="entry name" value="zf-RVT"/>
    <property type="match status" value="1"/>
</dbReference>
<feature type="region of interest" description="Disordered" evidence="2">
    <location>
        <begin position="1"/>
        <end position="30"/>
    </location>
</feature>
<dbReference type="Pfam" id="PF13456">
    <property type="entry name" value="RVT_3"/>
    <property type="match status" value="1"/>
</dbReference>
<sequence>MECDFSELSREEETELHRSKKKVKENSNIGTVGAHGDRSYKDKLLGEIPGAFAQAFKFSDVIEAAEDSDEEIEELSEGMAAVRLSKETKLLIRSKWATALIVKVFGKSVGYHYLHSRILNLWKPAGRLECVDLGKDFFLIRFGLVADFDFVLKNGPWFIGEHFLTIRPWEPNFKPSLACCSSVAVWARFPELPIEYYEFSVLKKIGLSIGPVLRIDTHTASEARGRYARICVQVNVDVPLVKSVLIGGFVQPVVYEGLNLLCFVCGRLGHRKTNCPYSVRAPVPEPCPDAPSGVNGGKDSTLVREEGSQPGQSAEEYGPWVLVTRKRSSPKIGSKRVDGTSFNASRSQDFYPVDNTIKLRSRTHGTIDASIIRGSLDGKRKTRNMSRSSSPRDQRPPDTSSGLGLNKVRVEETHQWAINLKGKLIIVPHVVLDQIKANPTVIWGWFDLEIRQAWSFIFPLTPESRANPVSSPNRPGLGGMEQSMVEISNGCSTGGGEQDPLLEDAARNFKGANLVRIGSLRRDFRKKDAGGEADCRELHGQYGPQKIDPGVPAQLSVQDCNLSTGVEDGHFRACGVSDPGDESFSDADEGDGMEFIGADERTVADLVNRHSPAVLIITETRIGGDHAKEITSRLPFDGVIIADTIGFAGGIWLLWNSDRVDVAQLACTEQEIHATVKVRSSNLSWLISSIYASPRVAERQVLWSNLVHTASLHHLPWLLLGDFNEVLCSDDKFGGLPVNFRRAFNFKSCLDMCGMIDLGFHGPRFTWSNFRELSALIQERLDRCFANSSWRTLFPEASVHHLTRTHSDHCPVLLCLDKSPSLMLPRPFRLQSMWMSHPSFSAVVDGSWLGTNPLQTKISVFTESAKVWNKEVFGNLVHKKSRLEARLRGIQVSLASSPNSFLVNLEKQLRLEFLDILQLEEEFWAMKSRINWIVQGERNTNFFHTSVVVRRKRNRIVSLKDNLGNWVHCEADVAKLVRDGFLKLFTSEAISVSSSIWSFSGWHVGLSEVEKSHLVSGVTLLEVKEALWSLKPFKAPGPDGLHAGFFQRYWGSVGDAVFKEVSHIFDTGCMPEFLNQTLLTLIPKLRVALPKLVSPLQTAFVPGRKGIDNMILVQELVHTMGTKKGKEGYMAIKIDLEKAYDRLEWHFIRDILLLFNFPASMIKLILSCVSSSSISVLFNGGKLEEFKPSRGIRQGDPLSPYLFILCMELLGFLIHEKCEANLWNPLKVARGGPAFSHLFFADDLVLFAKADRKNCCHIREVLDTFCDLSGQKVNMMKSKVYFSPNVKVDVRTDLCLVLGFNSTPNLGRYLGFPIHQPRSSSHEFDFLLDRVQGKLAGWKASMLSMAGRLILTQAVTTSIPSYVMQGALLPGKILHRLDKVNRDFLWGSTEEKKRMHLVSWGKITKPKRFGGLGLQSAKAKNLALLAKLCWRFKTNHVDGWANALRKKYLGPPRPRKCNFSKTWKALKKGEDLCDKGSRWVIGSNSILRFWYDPWIKQGNLRSLIVGPLHYEEEKLLVKDVVVNGDWHLQHLSFVFPPSVLSVLQATPLRKSSVSEDKLCWMSSSKGDFDSGNAYCLAAGINVLDNSFRGNWIWKIHSLPKIQIFLWKCLLNSLPVSSILAGRGLHISPSCGLCNADQESILHVLRDCYLAKSFWHEYNYSIFDPDFFSSNLDTWLQSNACCSGMVPNKGYQWGTLFLFGIWSLWIQRNKFIFQQVAPSSHLRHSVEMLVEEFTYSGLNCDHTKTFVVKIVKWDKPPDRWFKLNTDGSAAGNLGLAGCGGLIRDWNGEWFKGFSRKIGPTSSVAAELWALRDGLNLCLLHHLTAVIIELDAKLVVNLMVSSNSFNGENSVLVDDCRELLTRIPHSRVQHCFREANRCADALAKRGVTLPQVFCVFDNPPPDVSVILNHDILGLSSNRLCIAGSSSSLLV</sequence>
<feature type="region of interest" description="Disordered" evidence="2">
    <location>
        <begin position="373"/>
        <end position="406"/>
    </location>
</feature>
<dbReference type="InterPro" id="IPR036397">
    <property type="entry name" value="RNaseH_sf"/>
</dbReference>